<gene>
    <name evidence="8" type="ORF">MNB_SM-7-469</name>
</gene>
<dbReference type="InterPro" id="IPR013785">
    <property type="entry name" value="Aldolase_TIM"/>
</dbReference>
<evidence type="ECO:0000256" key="2">
    <source>
        <dbReference type="ARBA" id="ARBA00022485"/>
    </source>
</evidence>
<dbReference type="GO" id="GO:0046872">
    <property type="term" value="F:metal ion binding"/>
    <property type="evidence" value="ECO:0007669"/>
    <property type="project" value="UniProtKB-KW"/>
</dbReference>
<dbReference type="Gene3D" id="3.20.20.70">
    <property type="entry name" value="Aldolase class I"/>
    <property type="match status" value="1"/>
</dbReference>
<feature type="domain" description="Radical SAM core" evidence="7">
    <location>
        <begin position="19"/>
        <end position="227"/>
    </location>
</feature>
<evidence type="ECO:0000259" key="7">
    <source>
        <dbReference type="PROSITE" id="PS51918"/>
    </source>
</evidence>
<dbReference type="PROSITE" id="PS51918">
    <property type="entry name" value="RADICAL_SAM"/>
    <property type="match status" value="1"/>
</dbReference>
<dbReference type="Pfam" id="PF04055">
    <property type="entry name" value="Radical_SAM"/>
    <property type="match status" value="1"/>
</dbReference>
<evidence type="ECO:0000256" key="1">
    <source>
        <dbReference type="ARBA" id="ARBA00001966"/>
    </source>
</evidence>
<dbReference type="InterPro" id="IPR058240">
    <property type="entry name" value="rSAM_sf"/>
</dbReference>
<dbReference type="Pfam" id="PF13186">
    <property type="entry name" value="SPASM"/>
    <property type="match status" value="1"/>
</dbReference>
<evidence type="ECO:0000256" key="4">
    <source>
        <dbReference type="ARBA" id="ARBA00022723"/>
    </source>
</evidence>
<dbReference type="PANTHER" id="PTHR11228">
    <property type="entry name" value="RADICAL SAM DOMAIN PROTEIN"/>
    <property type="match status" value="1"/>
</dbReference>
<evidence type="ECO:0000256" key="3">
    <source>
        <dbReference type="ARBA" id="ARBA00022691"/>
    </source>
</evidence>
<organism evidence="8">
    <name type="scientific">hydrothermal vent metagenome</name>
    <dbReference type="NCBI Taxonomy" id="652676"/>
    <lineage>
        <taxon>unclassified sequences</taxon>
        <taxon>metagenomes</taxon>
        <taxon>ecological metagenomes</taxon>
    </lineage>
</organism>
<dbReference type="PANTHER" id="PTHR11228:SF7">
    <property type="entry name" value="PQQA PEPTIDE CYCLASE"/>
    <property type="match status" value="1"/>
</dbReference>
<proteinExistence type="predicted"/>
<sequence length="377" mass="43391">MFRLSNLIKSVTEGKKERSLNGSIAIWNFTNRCNLACRHCYSYADPNQEDFLSTEFIIDSIDELVKSGIKFVIFSGGEPLIRRDIFDIADAMQKAGIVTYLSTNGLYIDEKNVDKIIKRFNYIGISIDGIEEVHDHFRGLKGAYQRSLDAIALIQKHGGNAGIRFTITNETKESFYAIFDLAEKIGVDKIYISHLVYSGRGLDNLKIDISKEERREFVEFIIDKAFEYIKEGKDIDIVTGNMEMDAIVFLQKFAAIYPQHTEEMLRRLRNWGGNSAGRKLMNIDWMGRIKPDPFFPFYIGNMTEKPLSQIWLDEENEMLRRLRKHPRELSGKCHDCRVIDICNGGSRSRAYAIYGDLWAEDPSCYLSKEEREGKLHG</sequence>
<keyword evidence="3" id="KW-0949">S-adenosyl-L-methionine</keyword>
<dbReference type="SUPFAM" id="SSF102114">
    <property type="entry name" value="Radical SAM enzymes"/>
    <property type="match status" value="1"/>
</dbReference>
<dbReference type="InterPro" id="IPR050377">
    <property type="entry name" value="Radical_SAM_PqqE_MftC-like"/>
</dbReference>
<dbReference type="SFLD" id="SFLDG01067">
    <property type="entry name" value="SPASM/twitch_domain_containing"/>
    <property type="match status" value="1"/>
</dbReference>
<dbReference type="CDD" id="cd21123">
    <property type="entry name" value="SPASM_MftC-like"/>
    <property type="match status" value="1"/>
</dbReference>
<reference evidence="8" key="1">
    <citation type="submission" date="2016-10" db="EMBL/GenBank/DDBJ databases">
        <authorList>
            <person name="de Groot N.N."/>
        </authorList>
    </citation>
    <scope>NUCLEOTIDE SEQUENCE</scope>
</reference>
<evidence type="ECO:0000313" key="8">
    <source>
        <dbReference type="EMBL" id="SFV57008.1"/>
    </source>
</evidence>
<dbReference type="InterPro" id="IPR017200">
    <property type="entry name" value="PqqE-like"/>
</dbReference>
<dbReference type="AlphaFoldDB" id="A0A1W1BTR4"/>
<accession>A0A1W1BTR4</accession>
<evidence type="ECO:0000256" key="6">
    <source>
        <dbReference type="ARBA" id="ARBA00023014"/>
    </source>
</evidence>
<name>A0A1W1BTR4_9ZZZZ</name>
<dbReference type="CDD" id="cd01335">
    <property type="entry name" value="Radical_SAM"/>
    <property type="match status" value="1"/>
</dbReference>
<dbReference type="PIRSF" id="PIRSF037420">
    <property type="entry name" value="PQQ_syn_pqqE"/>
    <property type="match status" value="1"/>
</dbReference>
<dbReference type="InterPro" id="IPR006638">
    <property type="entry name" value="Elp3/MiaA/NifB-like_rSAM"/>
</dbReference>
<dbReference type="NCBIfam" id="TIGR04085">
    <property type="entry name" value="rSAM_more_4Fe4S"/>
    <property type="match status" value="1"/>
</dbReference>
<dbReference type="InterPro" id="IPR023885">
    <property type="entry name" value="4Fe4S-binding_SPASM_dom"/>
</dbReference>
<dbReference type="InterPro" id="IPR007197">
    <property type="entry name" value="rSAM"/>
</dbReference>
<keyword evidence="5" id="KW-0408">Iron</keyword>
<dbReference type="EMBL" id="FPHB01000038">
    <property type="protein sequence ID" value="SFV57008.1"/>
    <property type="molecule type" value="Genomic_DNA"/>
</dbReference>
<dbReference type="GO" id="GO:0003824">
    <property type="term" value="F:catalytic activity"/>
    <property type="evidence" value="ECO:0007669"/>
    <property type="project" value="InterPro"/>
</dbReference>
<comment type="cofactor">
    <cofactor evidence="1">
        <name>[4Fe-4S] cluster</name>
        <dbReference type="ChEBI" id="CHEBI:49883"/>
    </cofactor>
</comment>
<protein>
    <submittedName>
        <fullName evidence="8">Heme d1 biosynthesis protein NirJ</fullName>
    </submittedName>
</protein>
<dbReference type="GO" id="GO:0006783">
    <property type="term" value="P:heme biosynthetic process"/>
    <property type="evidence" value="ECO:0007669"/>
    <property type="project" value="TreeGrafter"/>
</dbReference>
<keyword evidence="2" id="KW-0004">4Fe-4S</keyword>
<keyword evidence="4" id="KW-0479">Metal-binding</keyword>
<keyword evidence="6" id="KW-0411">Iron-sulfur</keyword>
<dbReference type="SMART" id="SM00729">
    <property type="entry name" value="Elp3"/>
    <property type="match status" value="1"/>
</dbReference>
<evidence type="ECO:0000256" key="5">
    <source>
        <dbReference type="ARBA" id="ARBA00023004"/>
    </source>
</evidence>
<dbReference type="SFLD" id="SFLDG01386">
    <property type="entry name" value="main_SPASM_domain-containing"/>
    <property type="match status" value="1"/>
</dbReference>
<dbReference type="SFLD" id="SFLDS00029">
    <property type="entry name" value="Radical_SAM"/>
    <property type="match status" value="1"/>
</dbReference>
<dbReference type="GO" id="GO:0051539">
    <property type="term" value="F:4 iron, 4 sulfur cluster binding"/>
    <property type="evidence" value="ECO:0007669"/>
    <property type="project" value="UniProtKB-KW"/>
</dbReference>